<evidence type="ECO:0000256" key="2">
    <source>
        <dbReference type="ARBA" id="ARBA00022448"/>
    </source>
</evidence>
<evidence type="ECO:0000256" key="3">
    <source>
        <dbReference type="ARBA" id="ARBA00022692"/>
    </source>
</evidence>
<dbReference type="EMBL" id="KV878132">
    <property type="protein sequence ID" value="OJJ05035.1"/>
    <property type="molecule type" value="Genomic_DNA"/>
</dbReference>
<dbReference type="FunFam" id="1.20.1250.20:FF:000068">
    <property type="entry name" value="MFS general substrate transporter"/>
    <property type="match status" value="1"/>
</dbReference>
<dbReference type="Pfam" id="PF07690">
    <property type="entry name" value="MFS_1"/>
    <property type="match status" value="1"/>
</dbReference>
<evidence type="ECO:0000256" key="5">
    <source>
        <dbReference type="ARBA" id="ARBA00023136"/>
    </source>
</evidence>
<dbReference type="GeneID" id="63728595"/>
<keyword evidence="5 6" id="KW-0472">Membrane</keyword>
<feature type="transmembrane region" description="Helical" evidence="6">
    <location>
        <begin position="116"/>
        <end position="136"/>
    </location>
</feature>
<dbReference type="Proteomes" id="UP000184073">
    <property type="component" value="Unassembled WGS sequence"/>
</dbReference>
<evidence type="ECO:0008006" key="9">
    <source>
        <dbReference type="Google" id="ProtNLM"/>
    </source>
</evidence>
<dbReference type="OrthoDB" id="4398776at2759"/>
<keyword evidence="8" id="KW-1185">Reference proteome</keyword>
<evidence type="ECO:0000256" key="1">
    <source>
        <dbReference type="ARBA" id="ARBA00004141"/>
    </source>
</evidence>
<evidence type="ECO:0000313" key="7">
    <source>
        <dbReference type="EMBL" id="OJJ05035.1"/>
    </source>
</evidence>
<evidence type="ECO:0000313" key="8">
    <source>
        <dbReference type="Proteomes" id="UP000184073"/>
    </source>
</evidence>
<dbReference type="InterPro" id="IPR011701">
    <property type="entry name" value="MFS"/>
</dbReference>
<feature type="transmembrane region" description="Helical" evidence="6">
    <location>
        <begin position="243"/>
        <end position="264"/>
    </location>
</feature>
<keyword evidence="2" id="KW-0813">Transport</keyword>
<keyword evidence="3 6" id="KW-0812">Transmembrane</keyword>
<reference evidence="8" key="1">
    <citation type="journal article" date="2017" name="Genome Biol.">
        <title>Comparative genomics reveals high biological diversity and specific adaptations in the industrially and medically important fungal genus Aspergillus.</title>
        <authorList>
            <person name="de Vries R.P."/>
            <person name="Riley R."/>
            <person name="Wiebenga A."/>
            <person name="Aguilar-Osorio G."/>
            <person name="Amillis S."/>
            <person name="Uchima C.A."/>
            <person name="Anderluh G."/>
            <person name="Asadollahi M."/>
            <person name="Askin M."/>
            <person name="Barry K."/>
            <person name="Battaglia E."/>
            <person name="Bayram O."/>
            <person name="Benocci T."/>
            <person name="Braus-Stromeyer S.A."/>
            <person name="Caldana C."/>
            <person name="Canovas D."/>
            <person name="Cerqueira G.C."/>
            <person name="Chen F."/>
            <person name="Chen W."/>
            <person name="Choi C."/>
            <person name="Clum A."/>
            <person name="Dos Santos R.A."/>
            <person name="Damasio A.R."/>
            <person name="Diallinas G."/>
            <person name="Emri T."/>
            <person name="Fekete E."/>
            <person name="Flipphi M."/>
            <person name="Freyberg S."/>
            <person name="Gallo A."/>
            <person name="Gournas C."/>
            <person name="Habgood R."/>
            <person name="Hainaut M."/>
            <person name="Harispe M.L."/>
            <person name="Henrissat B."/>
            <person name="Hilden K.S."/>
            <person name="Hope R."/>
            <person name="Hossain A."/>
            <person name="Karabika E."/>
            <person name="Karaffa L."/>
            <person name="Karanyi Z."/>
            <person name="Krasevec N."/>
            <person name="Kuo A."/>
            <person name="Kusch H."/>
            <person name="LaButti K."/>
            <person name="Lagendijk E.L."/>
            <person name="Lapidus A."/>
            <person name="Levasseur A."/>
            <person name="Lindquist E."/>
            <person name="Lipzen A."/>
            <person name="Logrieco A.F."/>
            <person name="MacCabe A."/>
            <person name="Maekelae M.R."/>
            <person name="Malavazi I."/>
            <person name="Melin P."/>
            <person name="Meyer V."/>
            <person name="Mielnichuk N."/>
            <person name="Miskei M."/>
            <person name="Molnar A.P."/>
            <person name="Mule G."/>
            <person name="Ngan C.Y."/>
            <person name="Orejas M."/>
            <person name="Orosz E."/>
            <person name="Ouedraogo J.P."/>
            <person name="Overkamp K.M."/>
            <person name="Park H.-S."/>
            <person name="Perrone G."/>
            <person name="Piumi F."/>
            <person name="Punt P.J."/>
            <person name="Ram A.F."/>
            <person name="Ramon A."/>
            <person name="Rauscher S."/>
            <person name="Record E."/>
            <person name="Riano-Pachon D.M."/>
            <person name="Robert V."/>
            <person name="Roehrig J."/>
            <person name="Ruller R."/>
            <person name="Salamov A."/>
            <person name="Salih N.S."/>
            <person name="Samson R.A."/>
            <person name="Sandor E."/>
            <person name="Sanguinetti M."/>
            <person name="Schuetze T."/>
            <person name="Sepcic K."/>
            <person name="Shelest E."/>
            <person name="Sherlock G."/>
            <person name="Sophianopoulou V."/>
            <person name="Squina F.M."/>
            <person name="Sun H."/>
            <person name="Susca A."/>
            <person name="Todd R.B."/>
            <person name="Tsang A."/>
            <person name="Unkles S.E."/>
            <person name="van de Wiele N."/>
            <person name="van Rossen-Uffink D."/>
            <person name="Oliveira J.V."/>
            <person name="Vesth T.C."/>
            <person name="Visser J."/>
            <person name="Yu J.-H."/>
            <person name="Zhou M."/>
            <person name="Andersen M.R."/>
            <person name="Archer D.B."/>
            <person name="Baker S.E."/>
            <person name="Benoit I."/>
            <person name="Brakhage A.A."/>
            <person name="Braus G.H."/>
            <person name="Fischer R."/>
            <person name="Frisvad J.C."/>
            <person name="Goldman G.H."/>
            <person name="Houbraken J."/>
            <person name="Oakley B."/>
            <person name="Pocsi I."/>
            <person name="Scazzocchio C."/>
            <person name="Seiboth B."/>
            <person name="vanKuyk P.A."/>
            <person name="Wortman J."/>
            <person name="Dyer P.S."/>
            <person name="Grigoriev I.V."/>
        </authorList>
    </citation>
    <scope>NUCLEOTIDE SEQUENCE [LARGE SCALE GENOMIC DNA]</scope>
    <source>
        <strain evidence="8">CBS 583.65</strain>
    </source>
</reference>
<dbReference type="FunFam" id="1.20.1250.20:FF:000779">
    <property type="entry name" value="Phthalate transporter, putative"/>
    <property type="match status" value="1"/>
</dbReference>
<dbReference type="GO" id="GO:0022857">
    <property type="term" value="F:transmembrane transporter activity"/>
    <property type="evidence" value="ECO:0007669"/>
    <property type="project" value="InterPro"/>
</dbReference>
<dbReference type="VEuPathDB" id="FungiDB:ASPVEDRAFT_44582"/>
<dbReference type="AlphaFoldDB" id="A0A1L9PUD8"/>
<proteinExistence type="predicted"/>
<dbReference type="Gene3D" id="1.20.1250.20">
    <property type="entry name" value="MFS general substrate transporter like domains"/>
    <property type="match status" value="2"/>
</dbReference>
<feature type="transmembrane region" description="Helical" evidence="6">
    <location>
        <begin position="12"/>
        <end position="33"/>
    </location>
</feature>
<feature type="transmembrane region" description="Helical" evidence="6">
    <location>
        <begin position="45"/>
        <end position="67"/>
    </location>
</feature>
<feature type="transmembrane region" description="Helical" evidence="6">
    <location>
        <begin position="276"/>
        <end position="298"/>
    </location>
</feature>
<dbReference type="InterPro" id="IPR036259">
    <property type="entry name" value="MFS_trans_sf"/>
</dbReference>
<sequence length="332" mass="37382">MWYRRYEAQKRYSVFGCSTILAGAFGGLLASGLGKMDGIGGYGGWRWVFIIEGAATCLMAVIVFFALPDFPQDCKWLTQSEFEFLRDRAARENGTLSPSARMRWLDILHVFKDWKIFIAALMLFGQVVSSYGYAYFAPTIIRTYGYGPIKTQLYSVPPWVAAFGCSLVVACLSDYFRHRYIFALVSIIISISGYCILLTLRETVHHNVQYFALFLITCGCFSASPIYLCWFGMNLGGRTRRSVGTAFQLGIGNIGGIVGTYSFLEKDAPLYRNGYTIGLSFACFSAAMATVYFLGLWYQNRQRERMLAEGVEVTAEEEDKLGDLACTYRYAY</sequence>
<dbReference type="PANTHER" id="PTHR43791:SF46">
    <property type="entry name" value="MAJOR FACILITATOR SUPERFAMILY (MFS) PROFILE DOMAIN-CONTAINING PROTEIN-RELATED"/>
    <property type="match status" value="1"/>
</dbReference>
<accession>A0A1L9PUD8</accession>
<dbReference type="RefSeq" id="XP_040670797.1">
    <property type="nucleotide sequence ID" value="XM_040813084.1"/>
</dbReference>
<comment type="subcellular location">
    <subcellularLocation>
        <location evidence="1">Membrane</location>
        <topology evidence="1">Multi-pass membrane protein</topology>
    </subcellularLocation>
</comment>
<organism evidence="7 8">
    <name type="scientific">Aspergillus versicolor CBS 583.65</name>
    <dbReference type="NCBI Taxonomy" id="1036611"/>
    <lineage>
        <taxon>Eukaryota</taxon>
        <taxon>Fungi</taxon>
        <taxon>Dikarya</taxon>
        <taxon>Ascomycota</taxon>
        <taxon>Pezizomycotina</taxon>
        <taxon>Eurotiomycetes</taxon>
        <taxon>Eurotiomycetidae</taxon>
        <taxon>Eurotiales</taxon>
        <taxon>Aspergillaceae</taxon>
        <taxon>Aspergillus</taxon>
        <taxon>Aspergillus subgen. Nidulantes</taxon>
    </lineage>
</organism>
<protein>
    <recommendedName>
        <fullName evidence="9">Major facilitator superfamily (MFS) profile domain-containing protein</fullName>
    </recommendedName>
</protein>
<name>A0A1L9PUD8_ASPVE</name>
<feature type="transmembrane region" description="Helical" evidence="6">
    <location>
        <begin position="211"/>
        <end position="231"/>
    </location>
</feature>
<feature type="transmembrane region" description="Helical" evidence="6">
    <location>
        <begin position="180"/>
        <end position="199"/>
    </location>
</feature>
<gene>
    <name evidence="7" type="ORF">ASPVEDRAFT_44582</name>
</gene>
<evidence type="ECO:0000256" key="4">
    <source>
        <dbReference type="ARBA" id="ARBA00022989"/>
    </source>
</evidence>
<dbReference type="GO" id="GO:0005886">
    <property type="term" value="C:plasma membrane"/>
    <property type="evidence" value="ECO:0007669"/>
    <property type="project" value="TreeGrafter"/>
</dbReference>
<evidence type="ECO:0000256" key="6">
    <source>
        <dbReference type="SAM" id="Phobius"/>
    </source>
</evidence>
<dbReference type="PANTHER" id="PTHR43791">
    <property type="entry name" value="PERMEASE-RELATED"/>
    <property type="match status" value="1"/>
</dbReference>
<feature type="transmembrane region" description="Helical" evidence="6">
    <location>
        <begin position="156"/>
        <end position="173"/>
    </location>
</feature>
<keyword evidence="4 6" id="KW-1133">Transmembrane helix</keyword>
<dbReference type="SUPFAM" id="SSF103473">
    <property type="entry name" value="MFS general substrate transporter"/>
    <property type="match status" value="1"/>
</dbReference>